<dbReference type="Proteomes" id="UP000267049">
    <property type="component" value="Unassembled WGS sequence"/>
</dbReference>
<dbReference type="AlphaFoldDB" id="A0A3M8SYC1"/>
<dbReference type="Pfam" id="PF13091">
    <property type="entry name" value="PLDc_2"/>
    <property type="match status" value="1"/>
</dbReference>
<evidence type="ECO:0000313" key="3">
    <source>
        <dbReference type="Proteomes" id="UP000267049"/>
    </source>
</evidence>
<dbReference type="EMBL" id="RIBS01000004">
    <property type="protein sequence ID" value="RNF83870.1"/>
    <property type="molecule type" value="Genomic_DNA"/>
</dbReference>
<keyword evidence="2" id="KW-0255">Endonuclease</keyword>
<evidence type="ECO:0000259" key="1">
    <source>
        <dbReference type="Pfam" id="PF13091"/>
    </source>
</evidence>
<evidence type="ECO:0000313" key="2">
    <source>
        <dbReference type="EMBL" id="RNF83870.1"/>
    </source>
</evidence>
<proteinExistence type="predicted"/>
<keyword evidence="3" id="KW-1185">Reference proteome</keyword>
<reference evidence="2 3" key="1">
    <citation type="submission" date="2018-11" db="EMBL/GenBank/DDBJ databases">
        <title>Lysobacter cryohumiis sp. nov., isolated from soil in the Tianshan Mountains, Xinjiang, China.</title>
        <authorList>
            <person name="Luo Y."/>
            <person name="Sheng H."/>
        </authorList>
    </citation>
    <scope>NUCLEOTIDE SEQUENCE [LARGE SCALE GENOMIC DNA]</scope>
    <source>
        <strain evidence="2 3">ZS60</strain>
    </source>
</reference>
<feature type="domain" description="Phospholipase D-like" evidence="1">
    <location>
        <begin position="37"/>
        <end position="129"/>
    </location>
</feature>
<name>A0A3M8SYC1_9GAMM</name>
<sequence length="420" mass="43644">MQYGGKDRYLTALRGSLNSGDFTTMRLAAAYAKTSGVARIFDDVSALRKRGGNAGLIVGIDQKGTSYQALSLAMQAFNEVHVSHTGGGGTFHPKFCLLAGPVKAQLIVGSHNLTCGGLETNLEAGVVLTYELPLENVEFQEADAMWTNLLAASFTKQLSPASLNTLLLAGSLFDESAKGAKRSNVGSSAQGAGGALIFPRVKLTPPSAIPKGVLAAAAPLPPGYPPAGPFMPPAPVVPGAVPLPLGPVVPGVPVAPPLAAPTVAGAAALALVIQLRPHDNGEIFLSMSAVKQNPAFFDFPFTGNTTPKKLGGVAYPQRVPDPVVDVTVYSSTGAKLVTQLAYALNTVYYKPKSELRVTMTSAIRDHISNLSILHMQIGSGGVDYIMDVYNPGSADYAMLLASCNQTMPGGGSAPRLFGWV</sequence>
<accession>A0A3M8SYC1</accession>
<gene>
    <name evidence="2" type="ORF">EER27_10975</name>
</gene>
<dbReference type="GO" id="GO:0004519">
    <property type="term" value="F:endonuclease activity"/>
    <property type="evidence" value="ECO:0007669"/>
    <property type="project" value="UniProtKB-KW"/>
</dbReference>
<protein>
    <submittedName>
        <fullName evidence="2">Restriction endonuclease</fullName>
    </submittedName>
</protein>
<dbReference type="CDD" id="cd09117">
    <property type="entry name" value="PLDc_Bfil_DEXD_like"/>
    <property type="match status" value="1"/>
</dbReference>
<dbReference type="Gene3D" id="3.30.870.10">
    <property type="entry name" value="Endonuclease Chain A"/>
    <property type="match status" value="1"/>
</dbReference>
<organism evidence="2 3">
    <name type="scientific">Montanilutibacter psychrotolerans</name>
    <dbReference type="NCBI Taxonomy" id="1327343"/>
    <lineage>
        <taxon>Bacteria</taxon>
        <taxon>Pseudomonadati</taxon>
        <taxon>Pseudomonadota</taxon>
        <taxon>Gammaproteobacteria</taxon>
        <taxon>Lysobacterales</taxon>
        <taxon>Lysobacteraceae</taxon>
        <taxon>Montanilutibacter</taxon>
    </lineage>
</organism>
<comment type="caution">
    <text evidence="2">The sequence shown here is derived from an EMBL/GenBank/DDBJ whole genome shotgun (WGS) entry which is preliminary data.</text>
</comment>
<keyword evidence="2" id="KW-0378">Hydrolase</keyword>
<dbReference type="InterPro" id="IPR025202">
    <property type="entry name" value="PLD-like_dom"/>
</dbReference>
<keyword evidence="2" id="KW-0540">Nuclease</keyword>